<dbReference type="Gene3D" id="3.90.79.20">
    <property type="match status" value="1"/>
</dbReference>
<dbReference type="Proteomes" id="UP000230750">
    <property type="component" value="Unassembled WGS sequence"/>
</dbReference>
<dbReference type="EMBL" id="MRZV01000986">
    <property type="protein sequence ID" value="PIK41820.1"/>
    <property type="molecule type" value="Genomic_DNA"/>
</dbReference>
<comment type="caution">
    <text evidence="1">The sequence shown here is derived from an EMBL/GenBank/DDBJ whole genome shotgun (WGS) entry which is preliminary data.</text>
</comment>
<dbReference type="InterPro" id="IPR015797">
    <property type="entry name" value="NUDIX_hydrolase-like_dom_sf"/>
</dbReference>
<name>A0A2G8K1G2_STIJA</name>
<dbReference type="PANTHER" id="PTHR11383">
    <property type="entry name" value="NUCLEOSIDE DIPHOSPHATE-LINKED MOIETY X MOTIF 13"/>
    <property type="match status" value="1"/>
</dbReference>
<gene>
    <name evidence="1" type="ORF">BSL78_21333</name>
</gene>
<dbReference type="GO" id="GO:0016787">
    <property type="term" value="F:hydrolase activity"/>
    <property type="evidence" value="ECO:0007669"/>
    <property type="project" value="InterPro"/>
</dbReference>
<dbReference type="AlphaFoldDB" id="A0A2G8K1G2"/>
<organism evidence="1 2">
    <name type="scientific">Stichopus japonicus</name>
    <name type="common">Sea cucumber</name>
    <dbReference type="NCBI Taxonomy" id="307972"/>
    <lineage>
        <taxon>Eukaryota</taxon>
        <taxon>Metazoa</taxon>
        <taxon>Echinodermata</taxon>
        <taxon>Eleutherozoa</taxon>
        <taxon>Echinozoa</taxon>
        <taxon>Holothuroidea</taxon>
        <taxon>Aspidochirotacea</taxon>
        <taxon>Aspidochirotida</taxon>
        <taxon>Stichopodidae</taxon>
        <taxon>Apostichopus</taxon>
    </lineage>
</organism>
<accession>A0A2G8K1G2</accession>
<dbReference type="OrthoDB" id="10249612at2759"/>
<proteinExistence type="predicted"/>
<dbReference type="PANTHER" id="PTHR11383:SF3">
    <property type="entry name" value="NAD(P)H PYROPHOSPHATASE NUDT13, MITOCHONDRIAL"/>
    <property type="match status" value="1"/>
</dbReference>
<keyword evidence="2" id="KW-1185">Reference proteome</keyword>
<sequence>MSERVDRLRFMQKLKEDESVCQKFISEGYFAVFCNLKPLIGEAGVLWKSYADIIKLLSSFSVDPMRDSIFVTVDEPEESPPKFAINISSDDKDQSKQLEAKVGRILGGRPCSVRKALFILPQDTASVVSTAYSLLQWHSKTQYCSCCGQTTTKDTSGFKRTCTSCSETFYPSIQPIAITLVTNGDQCVLARQPMFPPKMYSALAGFCETGESLP</sequence>
<evidence type="ECO:0000313" key="1">
    <source>
        <dbReference type="EMBL" id="PIK41820.1"/>
    </source>
</evidence>
<protein>
    <submittedName>
        <fullName evidence="1">Putative nucleoside diphosphate-linked moiety X motif 13</fullName>
    </submittedName>
</protein>
<dbReference type="SUPFAM" id="SSF55811">
    <property type="entry name" value="Nudix"/>
    <property type="match status" value="1"/>
</dbReference>
<evidence type="ECO:0000313" key="2">
    <source>
        <dbReference type="Proteomes" id="UP000230750"/>
    </source>
</evidence>
<dbReference type="STRING" id="307972.A0A2G8K1G2"/>
<reference evidence="1 2" key="1">
    <citation type="journal article" date="2017" name="PLoS Biol.">
        <title>The sea cucumber genome provides insights into morphological evolution and visceral regeneration.</title>
        <authorList>
            <person name="Zhang X."/>
            <person name="Sun L."/>
            <person name="Yuan J."/>
            <person name="Sun Y."/>
            <person name="Gao Y."/>
            <person name="Zhang L."/>
            <person name="Li S."/>
            <person name="Dai H."/>
            <person name="Hamel J.F."/>
            <person name="Liu C."/>
            <person name="Yu Y."/>
            <person name="Liu S."/>
            <person name="Lin W."/>
            <person name="Guo K."/>
            <person name="Jin S."/>
            <person name="Xu P."/>
            <person name="Storey K.B."/>
            <person name="Huan P."/>
            <person name="Zhang T."/>
            <person name="Zhou Y."/>
            <person name="Zhang J."/>
            <person name="Lin C."/>
            <person name="Li X."/>
            <person name="Xing L."/>
            <person name="Huo D."/>
            <person name="Sun M."/>
            <person name="Wang L."/>
            <person name="Mercier A."/>
            <person name="Li F."/>
            <person name="Yang H."/>
            <person name="Xiang J."/>
        </authorList>
    </citation>
    <scope>NUCLEOTIDE SEQUENCE [LARGE SCALE GENOMIC DNA]</scope>
    <source>
        <strain evidence="1">Shaxun</strain>
        <tissue evidence="1">Muscle</tissue>
    </source>
</reference>